<dbReference type="EMBL" id="KJ398158">
    <property type="protein sequence ID" value="AHX02401.1"/>
    <property type="molecule type" value="Genomic_DNA"/>
</dbReference>
<protein>
    <submittedName>
        <fullName evidence="9">ATP synthase B chain</fullName>
    </submittedName>
</protein>
<proteinExistence type="predicted"/>
<keyword evidence="2" id="KW-0813">Transport</keyword>
<reference evidence="9" key="1">
    <citation type="submission" date="2014-02" db="EMBL/GenBank/DDBJ databases">
        <title>Complete mitochondrion genomes reveal florideophycean red algal diversity.</title>
        <authorList>
            <person name="Yang E.C."/>
            <person name="Yoon H.S."/>
        </authorList>
    </citation>
    <scope>NUCLEOTIDE SEQUENCE</scope>
    <source>
        <strain evidence="9">CCAP 1341/1</strain>
    </source>
</reference>
<evidence type="ECO:0000256" key="6">
    <source>
        <dbReference type="ARBA" id="ARBA00023128"/>
    </source>
</evidence>
<evidence type="ECO:0000256" key="4">
    <source>
        <dbReference type="ARBA" id="ARBA00022781"/>
    </source>
</evidence>
<name>A0A0E3DBI6_9FLOR</name>
<dbReference type="GO" id="GO:0015078">
    <property type="term" value="F:proton transmembrane transporter activity"/>
    <property type="evidence" value="ECO:0007669"/>
    <property type="project" value="InterPro"/>
</dbReference>
<evidence type="ECO:0000256" key="5">
    <source>
        <dbReference type="ARBA" id="ARBA00023065"/>
    </source>
</evidence>
<keyword evidence="8" id="KW-1133">Transmembrane helix</keyword>
<geneLocation type="mitochondrion" evidence="9"/>
<accession>A0A0E3DBI6</accession>
<sequence>MKMLNIIIISVLLISTNVLLLDEEILILICFILFCWLAFNQLSISIEKDLQTQSLKIEKSITDSLVQVSKSIKELLRYKKNSLKFAANFELLNIYLFNFTKVLIQNLPNYTIYKFNLVFPKRLNFVQRLEHQVSKIVVLFIIKKLNQIILIKPFFNKKIKVTNFLCFYKINMREYIEII</sequence>
<keyword evidence="5" id="KW-0406">Ion transport</keyword>
<evidence type="ECO:0000256" key="7">
    <source>
        <dbReference type="ARBA" id="ARBA00023136"/>
    </source>
</evidence>
<feature type="transmembrane region" description="Helical" evidence="8">
    <location>
        <begin position="6"/>
        <end position="39"/>
    </location>
</feature>
<dbReference type="GO" id="GO:0031966">
    <property type="term" value="C:mitochondrial membrane"/>
    <property type="evidence" value="ECO:0007669"/>
    <property type="project" value="UniProtKB-SubCell"/>
</dbReference>
<evidence type="ECO:0000313" key="9">
    <source>
        <dbReference type="EMBL" id="AHX02401.1"/>
    </source>
</evidence>
<keyword evidence="6 9" id="KW-0496">Mitochondrion</keyword>
<evidence type="ECO:0000256" key="3">
    <source>
        <dbReference type="ARBA" id="ARBA00022547"/>
    </source>
</evidence>
<dbReference type="RefSeq" id="YP_009131065.1">
    <property type="nucleotide sequence ID" value="NC_026843.1"/>
</dbReference>
<dbReference type="GO" id="GO:0015986">
    <property type="term" value="P:proton motive force-driven ATP synthesis"/>
    <property type="evidence" value="ECO:0007669"/>
    <property type="project" value="InterPro"/>
</dbReference>
<evidence type="ECO:0000256" key="2">
    <source>
        <dbReference type="ARBA" id="ARBA00022448"/>
    </source>
</evidence>
<keyword evidence="3" id="KW-0138">CF(0)</keyword>
<dbReference type="GO" id="GO:0045259">
    <property type="term" value="C:proton-transporting ATP synthase complex"/>
    <property type="evidence" value="ECO:0007669"/>
    <property type="project" value="UniProtKB-KW"/>
</dbReference>
<comment type="subcellular location">
    <subcellularLocation>
        <location evidence="1">Mitochondrion membrane</location>
    </subcellularLocation>
</comment>
<dbReference type="AlphaFoldDB" id="A0A0E3DBI6"/>
<dbReference type="GeneID" id="24120772"/>
<keyword evidence="4" id="KW-0375">Hydrogen ion transport</keyword>
<gene>
    <name evidence="9" type="primary">ymf39</name>
    <name evidence="9" type="ORF">Atax.mt.08</name>
</gene>
<evidence type="ECO:0000256" key="1">
    <source>
        <dbReference type="ARBA" id="ARBA00004325"/>
    </source>
</evidence>
<organism evidence="9">
    <name type="scientific">Asparagopsis taxiformis</name>
    <dbReference type="NCBI Taxonomy" id="260499"/>
    <lineage>
        <taxon>Eukaryota</taxon>
        <taxon>Rhodophyta</taxon>
        <taxon>Florideophyceae</taxon>
        <taxon>Rhodymeniophycidae</taxon>
        <taxon>Bonnemaisoniales</taxon>
        <taxon>Bonnemaisoniaceae</taxon>
        <taxon>Asparagopsis</taxon>
    </lineage>
</organism>
<keyword evidence="8" id="KW-0812">Transmembrane</keyword>
<evidence type="ECO:0000256" key="8">
    <source>
        <dbReference type="SAM" id="Phobius"/>
    </source>
</evidence>
<keyword evidence="7 8" id="KW-0472">Membrane</keyword>
<dbReference type="InterPro" id="IPR008688">
    <property type="entry name" value="ATP_synth_Bsub_B/MI25"/>
</dbReference>
<dbReference type="Pfam" id="PF05405">
    <property type="entry name" value="Mt_ATP-synt_B"/>
    <property type="match status" value="1"/>
</dbReference>